<dbReference type="Proteomes" id="UP000662873">
    <property type="component" value="Chromosome"/>
</dbReference>
<protein>
    <submittedName>
        <fullName evidence="2">Redox protein, regulator of disulfide bond formation</fullName>
    </submittedName>
</protein>
<dbReference type="SUPFAM" id="SSF82784">
    <property type="entry name" value="OsmC-like"/>
    <property type="match status" value="1"/>
</dbReference>
<dbReference type="PANTHER" id="PTHR42830">
    <property type="entry name" value="OSMOTICALLY INDUCIBLE FAMILY PROTEIN"/>
    <property type="match status" value="1"/>
</dbReference>
<dbReference type="AlphaFoldDB" id="A0A809RJM8"/>
<evidence type="ECO:0000313" key="2">
    <source>
        <dbReference type="EMBL" id="BBO24725.1"/>
    </source>
</evidence>
<evidence type="ECO:0000313" key="3">
    <source>
        <dbReference type="Proteomes" id="UP000662873"/>
    </source>
</evidence>
<dbReference type="InterPro" id="IPR052707">
    <property type="entry name" value="OsmC_Ohr_Peroxiredoxin"/>
</dbReference>
<sequence length="151" mass="15998">MAQNHEYPMTVSWEGGRGGSGGAQCGNSGTEFPLSVGPEYGGPGKGTNPEELLTAALAACYSITFGIIAENRKIPVRSLRVSAAGLVEQSGMQFTYKQIVLKPEIVLEAGATEEQIQLANDMAHKAELYCIITNAVRDKVEVVLEPSITVG</sequence>
<dbReference type="KEGG" id="npy:NPRO_23200"/>
<dbReference type="InterPro" id="IPR003718">
    <property type="entry name" value="OsmC/Ohr_fam"/>
</dbReference>
<dbReference type="InterPro" id="IPR015946">
    <property type="entry name" value="KH_dom-like_a/b"/>
</dbReference>
<dbReference type="Pfam" id="PF02566">
    <property type="entry name" value="OsmC"/>
    <property type="match status" value="1"/>
</dbReference>
<dbReference type="Gene3D" id="3.30.300.20">
    <property type="match status" value="1"/>
</dbReference>
<evidence type="ECO:0000256" key="1">
    <source>
        <dbReference type="SAM" id="MobiDB-lite"/>
    </source>
</evidence>
<dbReference type="PANTHER" id="PTHR42830:SF2">
    <property type="entry name" value="OSMC_OHR FAMILY PROTEIN"/>
    <property type="match status" value="1"/>
</dbReference>
<dbReference type="EMBL" id="AP021858">
    <property type="protein sequence ID" value="BBO24725.1"/>
    <property type="molecule type" value="Genomic_DNA"/>
</dbReference>
<organism evidence="2 3">
    <name type="scientific">Candidatus Nitrosymbiomonas proteolyticus</name>
    <dbReference type="NCBI Taxonomy" id="2608984"/>
    <lineage>
        <taxon>Bacteria</taxon>
        <taxon>Bacillati</taxon>
        <taxon>Armatimonadota</taxon>
        <taxon>Armatimonadota incertae sedis</taxon>
        <taxon>Candidatus Nitrosymbiomonas</taxon>
    </lineage>
</organism>
<reference evidence="2" key="1">
    <citation type="journal article" name="DNA Res.">
        <title>The physiological potential of anammox bacteria as revealed by their core genome structure.</title>
        <authorList>
            <person name="Okubo T."/>
            <person name="Toyoda A."/>
            <person name="Fukuhara K."/>
            <person name="Uchiyama I."/>
            <person name="Harigaya Y."/>
            <person name="Kuroiwa M."/>
            <person name="Suzuki T."/>
            <person name="Murakami Y."/>
            <person name="Suwa Y."/>
            <person name="Takami H."/>
        </authorList>
    </citation>
    <scope>NUCLEOTIDE SEQUENCE</scope>
    <source>
        <strain evidence="2">317325-2</strain>
    </source>
</reference>
<feature type="region of interest" description="Disordered" evidence="1">
    <location>
        <begin position="1"/>
        <end position="23"/>
    </location>
</feature>
<gene>
    <name evidence="2" type="ORF">NPRO_23200</name>
</gene>
<accession>A0A809RJM8</accession>
<dbReference type="InterPro" id="IPR036102">
    <property type="entry name" value="OsmC/Ohrsf"/>
</dbReference>
<proteinExistence type="predicted"/>
<name>A0A809RJM8_9BACT</name>